<feature type="non-terminal residue" evidence="1">
    <location>
        <position position="1"/>
    </location>
</feature>
<accession>A0ACA9N5L4</accession>
<dbReference type="EMBL" id="CAJVPU010012006">
    <property type="protein sequence ID" value="CAG8619508.1"/>
    <property type="molecule type" value="Genomic_DNA"/>
</dbReference>
<keyword evidence="2" id="KW-1185">Reference proteome</keyword>
<sequence>DDWRSIGLSRTTQTALVGTTVIAYLFKRDYGLFDDSHSLEFLKQKWPTGTTAMKQFSRI</sequence>
<protein>
    <submittedName>
        <fullName evidence="1">10844_t:CDS:1</fullName>
    </submittedName>
</protein>
<proteinExistence type="predicted"/>
<name>A0ACA9N5L4_9GLOM</name>
<evidence type="ECO:0000313" key="2">
    <source>
        <dbReference type="Proteomes" id="UP000789702"/>
    </source>
</evidence>
<gene>
    <name evidence="1" type="ORF">DHETER_LOCUS7956</name>
</gene>
<comment type="caution">
    <text evidence="1">The sequence shown here is derived from an EMBL/GenBank/DDBJ whole genome shotgun (WGS) entry which is preliminary data.</text>
</comment>
<dbReference type="Proteomes" id="UP000789702">
    <property type="component" value="Unassembled WGS sequence"/>
</dbReference>
<evidence type="ECO:0000313" key="1">
    <source>
        <dbReference type="EMBL" id="CAG8619508.1"/>
    </source>
</evidence>
<reference evidence="1" key="1">
    <citation type="submission" date="2021-06" db="EMBL/GenBank/DDBJ databases">
        <authorList>
            <person name="Kallberg Y."/>
            <person name="Tangrot J."/>
            <person name="Rosling A."/>
        </authorList>
    </citation>
    <scope>NUCLEOTIDE SEQUENCE</scope>
    <source>
        <strain evidence="1">IL203A</strain>
    </source>
</reference>
<organism evidence="1 2">
    <name type="scientific">Dentiscutata heterogama</name>
    <dbReference type="NCBI Taxonomy" id="1316150"/>
    <lineage>
        <taxon>Eukaryota</taxon>
        <taxon>Fungi</taxon>
        <taxon>Fungi incertae sedis</taxon>
        <taxon>Mucoromycota</taxon>
        <taxon>Glomeromycotina</taxon>
        <taxon>Glomeromycetes</taxon>
        <taxon>Diversisporales</taxon>
        <taxon>Gigasporaceae</taxon>
        <taxon>Dentiscutata</taxon>
    </lineage>
</organism>